<dbReference type="AlphaFoldDB" id="A0A0G4FMG4"/>
<dbReference type="EMBL" id="CDMZ01000475">
    <property type="protein sequence ID" value="CEM15112.1"/>
    <property type="molecule type" value="Genomic_DNA"/>
</dbReference>
<proteinExistence type="predicted"/>
<dbReference type="InterPro" id="IPR036465">
    <property type="entry name" value="vWFA_dom_sf"/>
</dbReference>
<evidence type="ECO:0000313" key="1">
    <source>
        <dbReference type="EMBL" id="CEM15112.1"/>
    </source>
</evidence>
<evidence type="ECO:0008006" key="2">
    <source>
        <dbReference type="Google" id="ProtNLM"/>
    </source>
</evidence>
<reference evidence="1" key="1">
    <citation type="submission" date="2014-11" db="EMBL/GenBank/DDBJ databases">
        <authorList>
            <person name="Otto D Thomas"/>
            <person name="Naeem Raeece"/>
        </authorList>
    </citation>
    <scope>NUCLEOTIDE SEQUENCE</scope>
</reference>
<sequence length="157" mass="17023">MGAEISAPDPQPGPQVFVQRDQMKVTRRRVFVNLAMDMSGSIDEGQRLPVIKSGARRVLRALKDRDCISIKTFSGDIQDVSGGQVVLEPLSRVVLDAALQSLSVRWTGTALYDTLCLQINEVLALAAKMKVLGGALNHDFGSARGFFSLTVRTTGHP</sequence>
<dbReference type="SUPFAM" id="SSF53300">
    <property type="entry name" value="vWA-like"/>
    <property type="match status" value="1"/>
</dbReference>
<organism evidence="1">
    <name type="scientific">Chromera velia CCMP2878</name>
    <dbReference type="NCBI Taxonomy" id="1169474"/>
    <lineage>
        <taxon>Eukaryota</taxon>
        <taxon>Sar</taxon>
        <taxon>Alveolata</taxon>
        <taxon>Colpodellida</taxon>
        <taxon>Chromeraceae</taxon>
        <taxon>Chromera</taxon>
    </lineage>
</organism>
<name>A0A0G4FMG4_9ALVE</name>
<gene>
    <name evidence="1" type="ORF">Cvel_17717</name>
</gene>
<accession>A0A0G4FMG4</accession>
<dbReference type="VEuPathDB" id="CryptoDB:Cvel_17717"/>
<dbReference type="Gene3D" id="3.40.50.410">
    <property type="entry name" value="von Willebrand factor, type A domain"/>
    <property type="match status" value="1"/>
</dbReference>
<protein>
    <recommendedName>
        <fullName evidence="2">VWFA domain-containing protein</fullName>
    </recommendedName>
</protein>